<gene>
    <name evidence="1" type="ORF">MRATA1EN1_LOCUS22531</name>
</gene>
<evidence type="ECO:0000313" key="1">
    <source>
        <dbReference type="EMBL" id="CAI9173569.1"/>
    </source>
</evidence>
<keyword evidence="2" id="KW-1185">Reference proteome</keyword>
<proteinExistence type="predicted"/>
<name>A0ABN8ZIH2_RANTA</name>
<dbReference type="Proteomes" id="UP001176941">
    <property type="component" value="Chromosome 34"/>
</dbReference>
<organism evidence="1 2">
    <name type="scientific">Rangifer tarandus platyrhynchus</name>
    <name type="common">Svalbard reindeer</name>
    <dbReference type="NCBI Taxonomy" id="3082113"/>
    <lineage>
        <taxon>Eukaryota</taxon>
        <taxon>Metazoa</taxon>
        <taxon>Chordata</taxon>
        <taxon>Craniata</taxon>
        <taxon>Vertebrata</taxon>
        <taxon>Euteleostomi</taxon>
        <taxon>Mammalia</taxon>
        <taxon>Eutheria</taxon>
        <taxon>Laurasiatheria</taxon>
        <taxon>Artiodactyla</taxon>
        <taxon>Ruminantia</taxon>
        <taxon>Pecora</taxon>
        <taxon>Cervidae</taxon>
        <taxon>Odocoileinae</taxon>
        <taxon>Rangifer</taxon>
    </lineage>
</organism>
<reference evidence="1" key="1">
    <citation type="submission" date="2023-04" db="EMBL/GenBank/DDBJ databases">
        <authorList>
            <consortium name="ELIXIR-Norway"/>
        </authorList>
    </citation>
    <scope>NUCLEOTIDE SEQUENCE [LARGE SCALE GENOMIC DNA]</scope>
</reference>
<protein>
    <submittedName>
        <fullName evidence="1">Uncharacterized protein</fullName>
    </submittedName>
</protein>
<evidence type="ECO:0000313" key="2">
    <source>
        <dbReference type="Proteomes" id="UP001176941"/>
    </source>
</evidence>
<accession>A0ABN8ZIH2</accession>
<sequence length="103" mass="11518">MFLLGTTEKSPIDRLHGSIKLQDFSQNICCLSSIGRECLKEVNQDMDEKKGLLGGALRRGADLSGLHGACKQHSGHLKSSVCPQNSIRMRWEFQSVRRLRTCC</sequence>
<dbReference type="EMBL" id="OX460345">
    <property type="protein sequence ID" value="CAI9173569.1"/>
    <property type="molecule type" value="Genomic_DNA"/>
</dbReference>